<accession>Q7F8L9</accession>
<evidence type="ECO:0000313" key="1">
    <source>
        <dbReference type="EMBL" id="BAA85204.1"/>
    </source>
</evidence>
<proteinExistence type="predicted"/>
<organism evidence="1 2">
    <name type="scientific">Oryza sativa subsp. japonica</name>
    <name type="common">Rice</name>
    <dbReference type="NCBI Taxonomy" id="39947"/>
    <lineage>
        <taxon>Eukaryota</taxon>
        <taxon>Viridiplantae</taxon>
        <taxon>Streptophyta</taxon>
        <taxon>Embryophyta</taxon>
        <taxon>Tracheophyta</taxon>
        <taxon>Spermatophyta</taxon>
        <taxon>Magnoliopsida</taxon>
        <taxon>Liliopsida</taxon>
        <taxon>Poales</taxon>
        <taxon>Poaceae</taxon>
        <taxon>BOP clade</taxon>
        <taxon>Oryzoideae</taxon>
        <taxon>Oryzeae</taxon>
        <taxon>Oryzinae</taxon>
        <taxon>Oryza</taxon>
        <taxon>Oryza sativa</taxon>
    </lineage>
</organism>
<dbReference type="PROSITE" id="PS51257">
    <property type="entry name" value="PROKAR_LIPOPROTEIN"/>
    <property type="match status" value="1"/>
</dbReference>
<dbReference type="Proteomes" id="UP000000763">
    <property type="component" value="Chromosome 1"/>
</dbReference>
<evidence type="ECO:0000313" key="2">
    <source>
        <dbReference type="Proteomes" id="UP000000763"/>
    </source>
</evidence>
<gene>
    <name evidence="1" type="ORF">P0711E10.18</name>
</gene>
<reference evidence="2" key="2">
    <citation type="journal article" date="2008" name="Nucleic Acids Res.">
        <title>The rice annotation project database (RAP-DB): 2008 update.</title>
        <authorList>
            <consortium name="The rice annotation project (RAP)"/>
        </authorList>
    </citation>
    <scope>GENOME REANNOTATION</scope>
    <source>
        <strain evidence="2">cv. Nipponbare</strain>
    </source>
</reference>
<name>Q7F8L9_ORYSJ</name>
<reference evidence="2" key="1">
    <citation type="journal article" date="2005" name="Nature">
        <title>The map-based sequence of the rice genome.</title>
        <authorList>
            <consortium name="International rice genome sequencing project (IRGSP)"/>
            <person name="Matsumoto T."/>
            <person name="Wu J."/>
            <person name="Kanamori H."/>
            <person name="Katayose Y."/>
            <person name="Fujisawa M."/>
            <person name="Namiki N."/>
            <person name="Mizuno H."/>
            <person name="Yamamoto K."/>
            <person name="Antonio B.A."/>
            <person name="Baba T."/>
            <person name="Sakata K."/>
            <person name="Nagamura Y."/>
            <person name="Aoki H."/>
            <person name="Arikawa K."/>
            <person name="Arita K."/>
            <person name="Bito T."/>
            <person name="Chiden Y."/>
            <person name="Fujitsuka N."/>
            <person name="Fukunaka R."/>
            <person name="Hamada M."/>
            <person name="Harada C."/>
            <person name="Hayashi A."/>
            <person name="Hijishita S."/>
            <person name="Honda M."/>
            <person name="Hosokawa S."/>
            <person name="Ichikawa Y."/>
            <person name="Idonuma A."/>
            <person name="Iijima M."/>
            <person name="Ikeda M."/>
            <person name="Ikeno M."/>
            <person name="Ito K."/>
            <person name="Ito S."/>
            <person name="Ito T."/>
            <person name="Ito Y."/>
            <person name="Ito Y."/>
            <person name="Iwabuchi A."/>
            <person name="Kamiya K."/>
            <person name="Karasawa W."/>
            <person name="Kurita K."/>
            <person name="Katagiri S."/>
            <person name="Kikuta A."/>
            <person name="Kobayashi H."/>
            <person name="Kobayashi N."/>
            <person name="Machita K."/>
            <person name="Maehara T."/>
            <person name="Masukawa M."/>
            <person name="Mizubayashi T."/>
            <person name="Mukai Y."/>
            <person name="Nagasaki H."/>
            <person name="Nagata Y."/>
            <person name="Naito S."/>
            <person name="Nakashima M."/>
            <person name="Nakama Y."/>
            <person name="Nakamichi Y."/>
            <person name="Nakamura M."/>
            <person name="Meguro A."/>
            <person name="Negishi M."/>
            <person name="Ohta I."/>
            <person name="Ohta T."/>
            <person name="Okamoto M."/>
            <person name="Ono N."/>
            <person name="Saji S."/>
            <person name="Sakaguchi M."/>
            <person name="Sakai K."/>
            <person name="Shibata M."/>
            <person name="Shimokawa T."/>
            <person name="Song J."/>
            <person name="Takazaki Y."/>
            <person name="Terasawa K."/>
            <person name="Tsugane M."/>
            <person name="Tsuji K."/>
            <person name="Ueda S."/>
            <person name="Waki K."/>
            <person name="Yamagata H."/>
            <person name="Yamamoto M."/>
            <person name="Yamamoto S."/>
            <person name="Yamane H."/>
            <person name="Yoshiki S."/>
            <person name="Yoshihara R."/>
            <person name="Yukawa K."/>
            <person name="Zhong H."/>
            <person name="Yano M."/>
            <person name="Yuan Q."/>
            <person name="Ouyang S."/>
            <person name="Liu J."/>
            <person name="Jones K.M."/>
            <person name="Gansberger K."/>
            <person name="Moffat K."/>
            <person name="Hill J."/>
            <person name="Bera J."/>
            <person name="Fadrosh D."/>
            <person name="Jin S."/>
            <person name="Johri S."/>
            <person name="Kim M."/>
            <person name="Overton L."/>
            <person name="Reardon M."/>
            <person name="Tsitrin T."/>
            <person name="Vuong H."/>
            <person name="Weaver B."/>
            <person name="Ciecko A."/>
            <person name="Tallon L."/>
            <person name="Jackson J."/>
            <person name="Pai G."/>
            <person name="Aken S.V."/>
            <person name="Utterback T."/>
            <person name="Reidmuller S."/>
            <person name="Feldblyum T."/>
            <person name="Hsiao J."/>
            <person name="Zismann V."/>
            <person name="Iobst S."/>
            <person name="de Vazeille A.R."/>
            <person name="Buell C.R."/>
            <person name="Ying K."/>
            <person name="Li Y."/>
            <person name="Lu T."/>
            <person name="Huang Y."/>
            <person name="Zhao Q."/>
            <person name="Feng Q."/>
            <person name="Zhang L."/>
            <person name="Zhu J."/>
            <person name="Weng Q."/>
            <person name="Mu J."/>
            <person name="Lu Y."/>
            <person name="Fan D."/>
            <person name="Liu Y."/>
            <person name="Guan J."/>
            <person name="Zhang Y."/>
            <person name="Yu S."/>
            <person name="Liu X."/>
            <person name="Zhang Y."/>
            <person name="Hong G."/>
            <person name="Han B."/>
            <person name="Choisne N."/>
            <person name="Demange N."/>
            <person name="Orjeda G."/>
            <person name="Samain S."/>
            <person name="Cattolico L."/>
            <person name="Pelletier E."/>
            <person name="Couloux A."/>
            <person name="Segurens B."/>
            <person name="Wincker P."/>
            <person name="D'Hont A."/>
            <person name="Scarpelli C."/>
            <person name="Weissenbach J."/>
            <person name="Salanoubat M."/>
            <person name="Quetier F."/>
            <person name="Yu Y."/>
            <person name="Kim H.R."/>
            <person name="Rambo T."/>
            <person name="Currie J."/>
            <person name="Collura K."/>
            <person name="Luo M."/>
            <person name="Yang T."/>
            <person name="Ammiraju J.S.S."/>
            <person name="Engler F."/>
            <person name="Soderlund C."/>
            <person name="Wing R.A."/>
            <person name="Palmer L.E."/>
            <person name="de la Bastide M."/>
            <person name="Spiegel L."/>
            <person name="Nascimento L."/>
            <person name="Zutavern T."/>
            <person name="O'Shaughnessy A."/>
            <person name="Dike S."/>
            <person name="Dedhia N."/>
            <person name="Preston R."/>
            <person name="Balija V."/>
            <person name="McCombie W.R."/>
            <person name="Chow T."/>
            <person name="Chen H."/>
            <person name="Chung M."/>
            <person name="Chen C."/>
            <person name="Shaw J."/>
            <person name="Wu H."/>
            <person name="Hsiao K."/>
            <person name="Chao Y."/>
            <person name="Chu M."/>
            <person name="Cheng C."/>
            <person name="Hour A."/>
            <person name="Lee P."/>
            <person name="Lin S."/>
            <person name="Lin Y."/>
            <person name="Liou J."/>
            <person name="Liu S."/>
            <person name="Hsing Y."/>
            <person name="Raghuvanshi S."/>
            <person name="Mohanty A."/>
            <person name="Bharti A.K."/>
            <person name="Gaur A."/>
            <person name="Gupta V."/>
            <person name="Kumar D."/>
            <person name="Ravi V."/>
            <person name="Vij S."/>
            <person name="Kapur A."/>
            <person name="Khurana P."/>
            <person name="Khurana P."/>
            <person name="Khurana J.P."/>
            <person name="Tyagi A.K."/>
            <person name="Gaikwad K."/>
            <person name="Singh A."/>
            <person name="Dalal V."/>
            <person name="Srivastava S."/>
            <person name="Dixit A."/>
            <person name="Pal A.K."/>
            <person name="Ghazi I.A."/>
            <person name="Yadav M."/>
            <person name="Pandit A."/>
            <person name="Bhargava A."/>
            <person name="Sureshbabu K."/>
            <person name="Batra K."/>
            <person name="Sharma T.R."/>
            <person name="Mohapatra T."/>
            <person name="Singh N.K."/>
            <person name="Messing J."/>
            <person name="Nelson A.B."/>
            <person name="Fuks G."/>
            <person name="Kavchok S."/>
            <person name="Keizer G."/>
            <person name="Linton E."/>
            <person name="Llaca V."/>
            <person name="Song R."/>
            <person name="Tanyolac B."/>
            <person name="Young S."/>
            <person name="Ho-Il K."/>
            <person name="Hahn J.H."/>
            <person name="Sangsakoo G."/>
            <person name="Vanavichit A."/>
            <person name="de Mattos Luiz.A.T."/>
            <person name="Zimmer P.D."/>
            <person name="Malone G."/>
            <person name="Dellagostin O."/>
            <person name="de Oliveira A.C."/>
            <person name="Bevan M."/>
            <person name="Bancroft I."/>
            <person name="Minx P."/>
            <person name="Cordum H."/>
            <person name="Wilson R."/>
            <person name="Cheng Z."/>
            <person name="Jin W."/>
            <person name="Jiang J."/>
            <person name="Leong S.A."/>
            <person name="Iwama H."/>
            <person name="Gojobori T."/>
            <person name="Itoh T."/>
            <person name="Niimura Y."/>
            <person name="Fujii Y."/>
            <person name="Habara T."/>
            <person name="Sakai H."/>
            <person name="Sato Y."/>
            <person name="Wilson G."/>
            <person name="Kumar K."/>
            <person name="McCouch S."/>
            <person name="Juretic N."/>
            <person name="Hoen D."/>
            <person name="Wright S."/>
            <person name="Bruskiewich R."/>
            <person name="Bureau T."/>
            <person name="Miyao A."/>
            <person name="Hirochika H."/>
            <person name="Nishikawa T."/>
            <person name="Kadowaki K."/>
            <person name="Sugiura M."/>
            <person name="Burr B."/>
            <person name="Sasaki T."/>
        </authorList>
    </citation>
    <scope>NUCLEOTIDE SEQUENCE [LARGE SCALE GENOMIC DNA]</scope>
    <source>
        <strain evidence="2">cv. Nipponbare</strain>
    </source>
</reference>
<sequence>MARLSGRASTGTTQSGCAVLGSGCGPRAIWPSIPPFGLLLFDPTIFNFPNMTIIFNLPKIISCPCPYVCRSKYPHQIQPNLSRLAKIGRGFLIDIPSMYSFRFPQNQSVKLEIKMTGEDCRHH</sequence>
<dbReference type="EMBL" id="AP000570">
    <property type="protein sequence ID" value="BAA85204.1"/>
    <property type="molecule type" value="Genomic_DNA"/>
</dbReference>
<dbReference type="AlphaFoldDB" id="Q7F8L9"/>
<protein>
    <submittedName>
        <fullName evidence="1">Uncharacterized protein</fullName>
    </submittedName>
</protein>